<dbReference type="SMART" id="SM00343">
    <property type="entry name" value="ZnF_C2HC"/>
    <property type="match status" value="2"/>
</dbReference>
<evidence type="ECO:0000256" key="16">
    <source>
        <dbReference type="ARBA" id="ARBA00022771"/>
    </source>
</evidence>
<dbReference type="InterPro" id="IPR050195">
    <property type="entry name" value="Primate_lentivir_Gag_pol-like"/>
</dbReference>
<keyword evidence="18 28" id="KW-0946">Virion</keyword>
<keyword evidence="25" id="KW-0449">Lipoprotein</keyword>
<dbReference type="Gene3D" id="1.20.5.760">
    <property type="entry name" value="Single helix bin"/>
    <property type="match status" value="1"/>
</dbReference>
<dbReference type="Gene3D" id="6.10.250.390">
    <property type="match status" value="1"/>
</dbReference>
<dbReference type="GO" id="GO:0039702">
    <property type="term" value="P:viral budding via host ESCRT complex"/>
    <property type="evidence" value="ECO:0007669"/>
    <property type="project" value="UniProtKB-KW"/>
</dbReference>
<dbReference type="FunFam" id="1.10.375.10:FF:000001">
    <property type="entry name" value="Gag polyprotein"/>
    <property type="match status" value="1"/>
</dbReference>
<keyword evidence="21" id="KW-1039">Host endosome</keyword>
<keyword evidence="15" id="KW-0688">Ribosomal frameshifting</keyword>
<evidence type="ECO:0000256" key="4">
    <source>
        <dbReference type="ARBA" id="ARBA00022462"/>
    </source>
</evidence>
<dbReference type="EMBL" id="KM192492">
    <property type="protein sequence ID" value="AJG43128.1"/>
    <property type="molecule type" value="Genomic_DNA"/>
</dbReference>
<evidence type="ECO:0000256" key="7">
    <source>
        <dbReference type="ARBA" id="ARBA00022561"/>
    </source>
</evidence>
<evidence type="ECO:0000256" key="28">
    <source>
        <dbReference type="RuleBase" id="RU004487"/>
    </source>
</evidence>
<dbReference type="GO" id="GO:0072494">
    <property type="term" value="C:host multivesicular body"/>
    <property type="evidence" value="ECO:0007669"/>
    <property type="project" value="UniProtKB-SubCell"/>
</dbReference>
<evidence type="ECO:0000259" key="30">
    <source>
        <dbReference type="PROSITE" id="PS50158"/>
    </source>
</evidence>
<evidence type="ECO:0000256" key="26">
    <source>
        <dbReference type="ARBA" id="ARBA00037826"/>
    </source>
</evidence>
<evidence type="ECO:0000256" key="2">
    <source>
        <dbReference type="ARBA" id="ARBA00004560"/>
    </source>
</evidence>
<dbReference type="Gene3D" id="4.10.60.10">
    <property type="entry name" value="Zinc finger, CCHC-type"/>
    <property type="match status" value="1"/>
</dbReference>
<evidence type="ECO:0000256" key="1">
    <source>
        <dbReference type="ARBA" id="ARBA00004425"/>
    </source>
</evidence>
<evidence type="ECO:0000256" key="29">
    <source>
        <dbReference type="SAM" id="MobiDB-lite"/>
    </source>
</evidence>
<evidence type="ECO:0000256" key="6">
    <source>
        <dbReference type="ARBA" id="ARBA00022553"/>
    </source>
</evidence>
<feature type="region of interest" description="Disordered" evidence="29">
    <location>
        <begin position="430"/>
        <end position="489"/>
    </location>
</feature>
<dbReference type="Pfam" id="PF08705">
    <property type="entry name" value="Gag_p6"/>
    <property type="match status" value="1"/>
</dbReference>
<evidence type="ECO:0000256" key="10">
    <source>
        <dbReference type="ARBA" id="ARBA00022612"/>
    </source>
</evidence>
<feature type="domain" description="CCHC-type" evidence="30">
    <location>
        <begin position="384"/>
        <end position="399"/>
    </location>
</feature>
<dbReference type="GO" id="GO:0005198">
    <property type="term" value="F:structural molecule activity"/>
    <property type="evidence" value="ECO:0007669"/>
    <property type="project" value="InterPro"/>
</dbReference>
<evidence type="ECO:0000256" key="12">
    <source>
        <dbReference type="ARBA" id="ARBA00022707"/>
    </source>
</evidence>
<evidence type="ECO:0000313" key="31">
    <source>
        <dbReference type="EMBL" id="AJG43128.1"/>
    </source>
</evidence>
<evidence type="ECO:0000256" key="14">
    <source>
        <dbReference type="ARBA" id="ARBA00022737"/>
    </source>
</evidence>
<dbReference type="GO" id="GO:0042025">
    <property type="term" value="C:host cell nucleus"/>
    <property type="evidence" value="ECO:0007669"/>
    <property type="project" value="UniProtKB-SubCell"/>
</dbReference>
<dbReference type="Pfam" id="PF00540">
    <property type="entry name" value="Gag_p17"/>
    <property type="match status" value="1"/>
</dbReference>
<dbReference type="Pfam" id="PF00098">
    <property type="entry name" value="zf-CCHC"/>
    <property type="match status" value="1"/>
</dbReference>
<dbReference type="FunFam" id="4.10.60.10:FF:000001">
    <property type="entry name" value="Gag polyprotein"/>
    <property type="match status" value="1"/>
</dbReference>
<dbReference type="SUPFAM" id="SSF47836">
    <property type="entry name" value="Retroviral matrix proteins"/>
    <property type="match status" value="1"/>
</dbReference>
<dbReference type="InterPro" id="IPR045345">
    <property type="entry name" value="Gag_p24_C"/>
</dbReference>
<keyword evidence="13 28" id="KW-0479">Metal-binding</keyword>
<dbReference type="Pfam" id="PF19317">
    <property type="entry name" value="Gag_p24_C"/>
    <property type="match status" value="1"/>
</dbReference>
<dbReference type="PROSITE" id="PS50158">
    <property type="entry name" value="ZF_CCHC"/>
    <property type="match status" value="1"/>
</dbReference>
<keyword evidence="9 28" id="KW-0945">Host-virus interaction</keyword>
<keyword evidence="11" id="KW-1198">Viral budding</keyword>
<keyword evidence="5" id="KW-1032">Host cell membrane</keyword>
<dbReference type="GO" id="GO:0008270">
    <property type="term" value="F:zinc ion binding"/>
    <property type="evidence" value="ECO:0007669"/>
    <property type="project" value="UniProtKB-KW"/>
</dbReference>
<dbReference type="InterPro" id="IPR001878">
    <property type="entry name" value="Znf_CCHC"/>
</dbReference>
<dbReference type="InterPro" id="IPR000071">
    <property type="entry name" value="Lentvrl_matrix_N"/>
</dbReference>
<dbReference type="InterPro" id="IPR012344">
    <property type="entry name" value="Matrix_HIV/RSV_N"/>
</dbReference>
<accession>A0A0B5L7U0</accession>
<reference evidence="31" key="1">
    <citation type="journal article" date="2015" name="PLoS ONE">
        <title>High Frequency of Transmitted HIV-1 Gag HLA Class I-Driven Immune Escape Variants but Minimal Immune Selection over the First Year of Clade C Infection.</title>
        <authorList>
            <person name="Gounder K."/>
            <person name="Padayachi N."/>
            <person name="Mann J.K."/>
            <person name="Radebe M."/>
            <person name="Mokgoro M."/>
            <person name="van der Stok M."/>
            <person name="Mkhize L."/>
            <person name="Mncube Z."/>
            <person name="Jaggernath M."/>
            <person name="Reddy T."/>
            <person name="Walker B.D."/>
            <person name="Ndung'u T."/>
        </authorList>
    </citation>
    <scope>NUCLEOTIDE SEQUENCE</scope>
    <source>
        <strain evidence="31">AS2-0174_B7</strain>
    </source>
</reference>
<dbReference type="SUPFAM" id="SSF57756">
    <property type="entry name" value="Retrovirus zinc finger-like domains"/>
    <property type="match status" value="1"/>
</dbReference>
<dbReference type="InterPro" id="IPR008916">
    <property type="entry name" value="Retrov_capsid_C"/>
</dbReference>
<organismHost>
    <name type="scientific">Homo sapiens</name>
    <name type="common">Human</name>
    <dbReference type="NCBI Taxonomy" id="9606"/>
</organismHost>
<comment type="similarity">
    <text evidence="3">Belongs to the primate lentivirus group gag polyprotein family.</text>
</comment>
<evidence type="ECO:0000256" key="5">
    <source>
        <dbReference type="ARBA" id="ARBA00022511"/>
    </source>
</evidence>
<keyword evidence="20 28" id="KW-0694">RNA-binding</keyword>
<evidence type="ECO:0000256" key="25">
    <source>
        <dbReference type="ARBA" id="ARBA00023288"/>
    </source>
</evidence>
<dbReference type="InterPro" id="IPR010999">
    <property type="entry name" value="Retrovr_matrix"/>
</dbReference>
<organism evidence="31">
    <name type="scientific">Human immunodeficiency virus type 1</name>
    <name type="common">HIV-1</name>
    <dbReference type="NCBI Taxonomy" id="11676"/>
    <lineage>
        <taxon>Viruses</taxon>
        <taxon>Riboviria</taxon>
        <taxon>Pararnavirae</taxon>
        <taxon>Artverviricota</taxon>
        <taxon>Revtraviricetes</taxon>
        <taxon>Ortervirales</taxon>
        <taxon>Retroviridae</taxon>
        <taxon>Orthoretrovirinae</taxon>
        <taxon>Lentivirus</taxon>
        <taxon>Lentivirus humimdef1</taxon>
    </lineage>
</organism>
<keyword evidence="6" id="KW-0597">Phosphoprotein</keyword>
<dbReference type="InterPro" id="IPR008919">
    <property type="entry name" value="Retrov_capsid_N"/>
</dbReference>
<evidence type="ECO:0000256" key="3">
    <source>
        <dbReference type="ARBA" id="ARBA00008364"/>
    </source>
</evidence>
<dbReference type="GO" id="GO:0003723">
    <property type="term" value="F:RNA binding"/>
    <property type="evidence" value="ECO:0007669"/>
    <property type="project" value="UniProtKB-KW"/>
</dbReference>
<dbReference type="Gene3D" id="1.10.1200.30">
    <property type="match status" value="1"/>
</dbReference>
<dbReference type="GO" id="GO:0055036">
    <property type="term" value="C:virion membrane"/>
    <property type="evidence" value="ECO:0007669"/>
    <property type="project" value="UniProtKB-SubCell"/>
</dbReference>
<evidence type="ECO:0000256" key="19">
    <source>
        <dbReference type="ARBA" id="ARBA00022870"/>
    </source>
</evidence>
<dbReference type="PRINTS" id="PR00234">
    <property type="entry name" value="HIV1MATRIX"/>
</dbReference>
<comment type="PTM">
    <molecule>Gag-Pol polyprotein</molecule>
    <text evidence="28">Specific enzymatic cleavages by the viral protease yield mature proteins.</text>
</comment>
<comment type="subcellular location">
    <subcellularLocation>
        <location evidence="1">Host cell membrane</location>
        <topology evidence="1">Lipid-anchor</topology>
    </subcellularLocation>
    <subcellularLocation>
        <location evidence="2">Host endosome</location>
        <location evidence="2">Host multivesicular body</location>
    </subcellularLocation>
    <subcellularLocation>
        <location evidence="26">Virion membrane</location>
        <topology evidence="26">Lipid-anchor</topology>
    </subcellularLocation>
    <subcellularLocation>
        <location evidence="28">Virion</location>
    </subcellularLocation>
    <subcellularLocation>
        <location evidence="28">Host cytoplasm</location>
    </subcellularLocation>
    <subcellularLocation>
        <location evidence="28">Host nucleus</location>
    </subcellularLocation>
</comment>
<dbReference type="SUPFAM" id="SSF47943">
    <property type="entry name" value="Retrovirus capsid protein, N-terminal core domain"/>
    <property type="match status" value="1"/>
</dbReference>
<evidence type="ECO:0000256" key="15">
    <source>
        <dbReference type="ARBA" id="ARBA00022758"/>
    </source>
</evidence>
<dbReference type="GO" id="GO:0075523">
    <property type="term" value="P:viral translational frameshifting"/>
    <property type="evidence" value="ECO:0007669"/>
    <property type="project" value="UniProtKB-KW"/>
</dbReference>
<keyword evidence="19" id="KW-1043">Host membrane</keyword>
<evidence type="ECO:0000256" key="24">
    <source>
        <dbReference type="ARBA" id="ARBA00023200"/>
    </source>
</evidence>
<dbReference type="Pfam" id="PF00607">
    <property type="entry name" value="Gag_p24"/>
    <property type="match status" value="1"/>
</dbReference>
<keyword evidence="12" id="KW-0519">Myristate</keyword>
<comment type="subcellular location">
    <molecule>Matrix protein p17</molecule>
    <subcellularLocation>
        <location evidence="28">Virion membrane</location>
        <topology evidence="28">Lipid-anchor</topology>
    </subcellularLocation>
    <subcellularLocation>
        <location evidence="28">Host nucleus</location>
    </subcellularLocation>
    <subcellularLocation>
        <location evidence="28">Host cytoplasm</location>
    </subcellularLocation>
</comment>
<dbReference type="InterPro" id="IPR014817">
    <property type="entry name" value="Gag_p6"/>
</dbReference>
<dbReference type="InterPro" id="IPR036875">
    <property type="entry name" value="Znf_CCHC_sf"/>
</dbReference>
<keyword evidence="24 28" id="KW-1035">Host cytoplasm</keyword>
<protein>
    <recommendedName>
        <fullName evidence="28">Gag polyprotein</fullName>
    </recommendedName>
    <component>
        <recommendedName>
            <fullName evidence="28">Matrix protein p17</fullName>
            <shortName evidence="28">MA</shortName>
        </recommendedName>
    </component>
</protein>
<evidence type="ECO:0000256" key="11">
    <source>
        <dbReference type="ARBA" id="ARBA00022637"/>
    </source>
</evidence>
<keyword evidence="14" id="KW-0677">Repeat</keyword>
<dbReference type="PANTHER" id="PTHR40389:SF4">
    <property type="match status" value="1"/>
</dbReference>
<dbReference type="GO" id="GO:0019013">
    <property type="term" value="C:viral nucleocapsid"/>
    <property type="evidence" value="ECO:0007669"/>
    <property type="project" value="UniProtKB-KW"/>
</dbReference>
<keyword evidence="17 28" id="KW-0862">Zinc</keyword>
<sequence>MGARASVLRGEKLDRWEKIKLRPGGKKQYMLKHIVWASRELERFALNPGLLETSEGCKQIMKQLQPALQTGTEELRSLYNTVATLYCVHEKIDVRDTKEALDKVEEEQNKSQQKTQQADGKVSQNYPIVQNLQGQMVHQAISPRTLNAWVKVVEEKAFSPEVIPMFSALSEGATPQDLNSMLNAVGGHQAAMQMLKDTINDEAAEWDRLHPVHAGPIAPGQMREPRGSDIAGTTSTLQEQIAWMTSNPPIPVGDIYKRWIILGLNKIVRMYSPVSILDIRQGPKEPFRDYVDRFFKTLRAEQATQDVKNWMTDTLLVQNANPDCKTILRALGPGATIEETMTACQGVGGPGHKARVLAEAMSQVNNTNIMMQRGNFKGSKRIVKCFNCGKEGHIAKNCRAPRKKGCWKRGKEGHQMKDCTERQANFLGKIWPSNKGRPGNFLQNRPEPTAPPAESFRFEEPTSTLKQEPKDREPLTSLKSLFGSDPLSQ</sequence>
<evidence type="ECO:0000256" key="9">
    <source>
        <dbReference type="ARBA" id="ARBA00022581"/>
    </source>
</evidence>
<keyword evidence="4" id="KW-1187">Viral budding via the host ESCRT complexes</keyword>
<keyword evidence="8 28" id="KW-1048">Host nucleus</keyword>
<name>A0A0B5L7U0_HV1</name>
<keyword evidence="7 28" id="KW-0167">Capsid protein</keyword>
<dbReference type="Gene3D" id="1.10.375.10">
    <property type="entry name" value="Human Immunodeficiency Virus Type 1 Capsid Protein"/>
    <property type="match status" value="1"/>
</dbReference>
<dbReference type="FunFam" id="1.10.1200.30:FF:000001">
    <property type="entry name" value="Gag polyprotein"/>
    <property type="match status" value="1"/>
</dbReference>
<dbReference type="SUPFAM" id="SSF47353">
    <property type="entry name" value="Retrovirus capsid dimerization domain-like"/>
    <property type="match status" value="1"/>
</dbReference>
<evidence type="ECO:0000256" key="22">
    <source>
        <dbReference type="ARBA" id="ARBA00023086"/>
    </source>
</evidence>
<proteinExistence type="inferred from homology"/>
<keyword evidence="23" id="KW-0472">Membrane</keyword>
<dbReference type="GO" id="GO:0020002">
    <property type="term" value="C:host cell plasma membrane"/>
    <property type="evidence" value="ECO:0007669"/>
    <property type="project" value="UniProtKB-SubCell"/>
</dbReference>
<evidence type="ECO:0000256" key="13">
    <source>
        <dbReference type="ARBA" id="ARBA00022723"/>
    </source>
</evidence>
<evidence type="ECO:0000256" key="23">
    <source>
        <dbReference type="ARBA" id="ARBA00023136"/>
    </source>
</evidence>
<keyword evidence="22 28" id="KW-0543">Viral nucleoprotein</keyword>
<dbReference type="Gene3D" id="1.10.150.90">
    <property type="entry name" value="Immunodeficiency lentiviruses, gag gene matrix protein p17"/>
    <property type="match status" value="1"/>
</dbReference>
<evidence type="ECO:0000256" key="27">
    <source>
        <dbReference type="PROSITE-ProRule" id="PRU00047"/>
    </source>
</evidence>
<gene>
    <name evidence="31" type="primary">gag</name>
</gene>
<evidence type="ECO:0000256" key="18">
    <source>
        <dbReference type="ARBA" id="ARBA00022844"/>
    </source>
</evidence>
<evidence type="ECO:0000256" key="20">
    <source>
        <dbReference type="ARBA" id="ARBA00022884"/>
    </source>
</evidence>
<evidence type="ECO:0000256" key="21">
    <source>
        <dbReference type="ARBA" id="ARBA00023046"/>
    </source>
</evidence>
<evidence type="ECO:0000256" key="8">
    <source>
        <dbReference type="ARBA" id="ARBA00022562"/>
    </source>
</evidence>
<evidence type="ECO:0000256" key="17">
    <source>
        <dbReference type="ARBA" id="ARBA00022833"/>
    </source>
</evidence>
<keyword evidence="16 27" id="KW-0863">Zinc-finger</keyword>
<keyword evidence="10" id="KW-1188">Viral release from host cell</keyword>
<dbReference type="PANTHER" id="PTHR40389">
    <property type="entry name" value="ENDOGENOUS RETROVIRUS GROUP K MEMBER 24 GAG POLYPROTEIN-RELATED"/>
    <property type="match status" value="1"/>
</dbReference>